<dbReference type="EMBL" id="CP094669">
    <property type="protein sequence ID" value="UOG74188.1"/>
    <property type="molecule type" value="Genomic_DNA"/>
</dbReference>
<protein>
    <submittedName>
        <fullName evidence="2">GPW/gp25 family protein</fullName>
    </submittedName>
</protein>
<proteinExistence type="predicted"/>
<dbReference type="Gene3D" id="3.10.450.40">
    <property type="match status" value="1"/>
</dbReference>
<evidence type="ECO:0000313" key="2">
    <source>
        <dbReference type="EMBL" id="UOG74188.1"/>
    </source>
</evidence>
<dbReference type="SUPFAM" id="SSF160719">
    <property type="entry name" value="gpW/gp25-like"/>
    <property type="match status" value="1"/>
</dbReference>
<evidence type="ECO:0000313" key="3">
    <source>
        <dbReference type="Proteomes" id="UP000831113"/>
    </source>
</evidence>
<gene>
    <name evidence="2" type="ORF">MTX78_18955</name>
</gene>
<evidence type="ECO:0000259" key="1">
    <source>
        <dbReference type="Pfam" id="PF04965"/>
    </source>
</evidence>
<dbReference type="InterPro" id="IPR007048">
    <property type="entry name" value="IraD/Gp25-like"/>
</dbReference>
<name>A0ABY4CVH6_9BACT</name>
<reference evidence="2 3" key="1">
    <citation type="submission" date="2022-03" db="EMBL/GenBank/DDBJ databases">
        <title>Hymenobactersp. isolated from the air.</title>
        <authorList>
            <person name="Won M."/>
            <person name="Kwon S.-W."/>
        </authorList>
    </citation>
    <scope>NUCLEOTIDE SEQUENCE [LARGE SCALE GENOMIC DNA]</scope>
    <source>
        <strain evidence="2 3">KACC 21982</strain>
    </source>
</reference>
<dbReference type="RefSeq" id="WP_243797448.1">
    <property type="nucleotide sequence ID" value="NZ_CP094669.1"/>
</dbReference>
<keyword evidence="3" id="KW-1185">Reference proteome</keyword>
<dbReference type="Pfam" id="PF04965">
    <property type="entry name" value="GPW_gp25"/>
    <property type="match status" value="1"/>
</dbReference>
<feature type="domain" description="IraD/Gp25-like" evidence="1">
    <location>
        <begin position="34"/>
        <end position="132"/>
    </location>
</feature>
<organism evidence="2 3">
    <name type="scientific">Hymenobacter tibetensis</name>
    <dbReference type="NCBI Taxonomy" id="497967"/>
    <lineage>
        <taxon>Bacteria</taxon>
        <taxon>Pseudomonadati</taxon>
        <taxon>Bacteroidota</taxon>
        <taxon>Cytophagia</taxon>
        <taxon>Cytophagales</taxon>
        <taxon>Hymenobacteraceae</taxon>
        <taxon>Hymenobacter</taxon>
    </lineage>
</organism>
<accession>A0ABY4CVH6</accession>
<sequence>MKSTNQFSMSQEYYRLPLNFEELLQRRPLARCSVQESIAQHLYLMLTTHFGESRFDPGFGCVVWQQDFEVMTTMRWKDNVQRSVELSITEREPRLEQVKVVISIEDFEMKGVNQRIRKRLEVTVRAVLHRTNEPFAFRASLFVAPLAVV</sequence>
<dbReference type="Proteomes" id="UP000831113">
    <property type="component" value="Chromosome"/>
</dbReference>